<dbReference type="OrthoDB" id="227596at2"/>
<dbReference type="PANTHER" id="PTHR24421:SF62">
    <property type="entry name" value="SENSORY TRANSDUCTION HISTIDINE KINASE"/>
    <property type="match status" value="1"/>
</dbReference>
<feature type="transmembrane region" description="Helical" evidence="6">
    <location>
        <begin position="38"/>
        <end position="56"/>
    </location>
</feature>
<reference evidence="8 9" key="1">
    <citation type="submission" date="2017-03" db="EMBL/GenBank/DDBJ databases">
        <title>Draft genome sequence of Streptomyces scabrisporus NF3, endophyte isolated from Amphipterygium adstringens.</title>
        <authorList>
            <person name="Vazquez M."/>
            <person name="Ceapa C.D."/>
            <person name="Rodriguez Luna D."/>
            <person name="Sanchez Esquivel S."/>
        </authorList>
    </citation>
    <scope>NUCLEOTIDE SEQUENCE [LARGE SCALE GENOMIC DNA]</scope>
    <source>
        <strain evidence="8 9">NF3</strain>
    </source>
</reference>
<dbReference type="SMART" id="SM00387">
    <property type="entry name" value="HATPase_c"/>
    <property type="match status" value="1"/>
</dbReference>
<dbReference type="Pfam" id="PF02518">
    <property type="entry name" value="HATPase_c"/>
    <property type="match status" value="1"/>
</dbReference>
<evidence type="ECO:0000256" key="4">
    <source>
        <dbReference type="SAM" id="Coils"/>
    </source>
</evidence>
<protein>
    <recommendedName>
        <fullName evidence="7">Histidine kinase domain-containing protein</fullName>
    </recommendedName>
</protein>
<keyword evidence="6" id="KW-0812">Transmembrane</keyword>
<dbReference type="GO" id="GO:0016020">
    <property type="term" value="C:membrane"/>
    <property type="evidence" value="ECO:0007669"/>
    <property type="project" value="InterPro"/>
</dbReference>
<evidence type="ECO:0000256" key="6">
    <source>
        <dbReference type="SAM" id="Phobius"/>
    </source>
</evidence>
<evidence type="ECO:0000259" key="7">
    <source>
        <dbReference type="PROSITE" id="PS50109"/>
    </source>
</evidence>
<keyword evidence="1" id="KW-0808">Transferase</keyword>
<feature type="coiled-coil region" evidence="4">
    <location>
        <begin position="192"/>
        <end position="219"/>
    </location>
</feature>
<dbReference type="PANTHER" id="PTHR24421">
    <property type="entry name" value="NITRATE/NITRITE SENSOR PROTEIN NARX-RELATED"/>
    <property type="match status" value="1"/>
</dbReference>
<evidence type="ECO:0000256" key="3">
    <source>
        <dbReference type="ARBA" id="ARBA00023012"/>
    </source>
</evidence>
<feature type="transmembrane region" description="Helical" evidence="6">
    <location>
        <begin position="163"/>
        <end position="185"/>
    </location>
</feature>
<dbReference type="PIRSF" id="PIRSF037434">
    <property type="entry name" value="STHK_ChrS"/>
    <property type="match status" value="1"/>
</dbReference>
<dbReference type="AlphaFoldDB" id="A0A1T3P4H6"/>
<feature type="transmembrane region" description="Helical" evidence="6">
    <location>
        <begin position="101"/>
        <end position="123"/>
    </location>
</feature>
<evidence type="ECO:0000256" key="5">
    <source>
        <dbReference type="SAM" id="MobiDB-lite"/>
    </source>
</evidence>
<evidence type="ECO:0000256" key="2">
    <source>
        <dbReference type="ARBA" id="ARBA00022777"/>
    </source>
</evidence>
<dbReference type="InterPro" id="IPR005467">
    <property type="entry name" value="His_kinase_dom"/>
</dbReference>
<proteinExistence type="predicted"/>
<dbReference type="Proteomes" id="UP000190037">
    <property type="component" value="Unassembled WGS sequence"/>
</dbReference>
<dbReference type="GO" id="GO:0046983">
    <property type="term" value="F:protein dimerization activity"/>
    <property type="evidence" value="ECO:0007669"/>
    <property type="project" value="InterPro"/>
</dbReference>
<dbReference type="RefSeq" id="WP_078978143.1">
    <property type="nucleotide sequence ID" value="NZ_MWQN01000001.1"/>
</dbReference>
<keyword evidence="2" id="KW-0418">Kinase</keyword>
<sequence length="452" mass="48155">MATADDTPGRVGPGHSALRDRTERDDARIARYRRFAPFFLLTASAVLATLSVAHGYGSAGEYRAALLLTVVAGAWSWWMDGRRPIGPERPRLFHLYFWVRWGLSAVLVALNPWFAVFAFLGYVDARRFGFGRLGTTATVATAAVITLAQMGGRAEFTVGNLPLYLSLTAINAIIASAIVLVGHAVQVQNEERKQVIDALADANARLETALRENTGLHAQLLNQAREAGVLAERQRLAGEIHDTIAQGLAGIVTQLGAAHEQARRHGGVPADWQRHLDQARDLARDGLSEARRSVEALRPALLAERVHLPEAIGELVARWSESTGTPAAAGTDGVVRALAVDCEVALFRAAQEALANVAKHAHATRVGVSLTYLDDVVLLDVRDDGVGPAGSDDARPDRHGGYGLHAMRHRVAGVGGTVTIEGAPGEGTAVNVSVPTGMPADILRSTPKETPA</sequence>
<evidence type="ECO:0000256" key="1">
    <source>
        <dbReference type="ARBA" id="ARBA00022679"/>
    </source>
</evidence>
<dbReference type="Pfam" id="PF07730">
    <property type="entry name" value="HisKA_3"/>
    <property type="match status" value="1"/>
</dbReference>
<dbReference type="InterPro" id="IPR011712">
    <property type="entry name" value="Sig_transdc_His_kin_sub3_dim/P"/>
</dbReference>
<dbReference type="EMBL" id="MWQN01000001">
    <property type="protein sequence ID" value="OPC83845.1"/>
    <property type="molecule type" value="Genomic_DNA"/>
</dbReference>
<evidence type="ECO:0000313" key="9">
    <source>
        <dbReference type="Proteomes" id="UP000190037"/>
    </source>
</evidence>
<dbReference type="SUPFAM" id="SSF55874">
    <property type="entry name" value="ATPase domain of HSP90 chaperone/DNA topoisomerase II/histidine kinase"/>
    <property type="match status" value="1"/>
</dbReference>
<feature type="region of interest" description="Disordered" evidence="5">
    <location>
        <begin position="1"/>
        <end position="22"/>
    </location>
</feature>
<dbReference type="Gene3D" id="1.20.5.1930">
    <property type="match status" value="1"/>
</dbReference>
<dbReference type="PROSITE" id="PS50109">
    <property type="entry name" value="HIS_KIN"/>
    <property type="match status" value="1"/>
</dbReference>
<dbReference type="CDD" id="cd16917">
    <property type="entry name" value="HATPase_UhpB-NarQ-NarX-like"/>
    <property type="match status" value="1"/>
</dbReference>
<organism evidence="8 9">
    <name type="scientific">Embleya scabrispora</name>
    <dbReference type="NCBI Taxonomy" id="159449"/>
    <lineage>
        <taxon>Bacteria</taxon>
        <taxon>Bacillati</taxon>
        <taxon>Actinomycetota</taxon>
        <taxon>Actinomycetes</taxon>
        <taxon>Kitasatosporales</taxon>
        <taxon>Streptomycetaceae</taxon>
        <taxon>Embleya</taxon>
    </lineage>
</organism>
<dbReference type="Gene3D" id="3.30.565.10">
    <property type="entry name" value="Histidine kinase-like ATPase, C-terminal domain"/>
    <property type="match status" value="1"/>
</dbReference>
<dbReference type="STRING" id="159449.B4N89_25505"/>
<feature type="domain" description="Histidine kinase" evidence="7">
    <location>
        <begin position="346"/>
        <end position="438"/>
    </location>
</feature>
<comment type="caution">
    <text evidence="8">The sequence shown here is derived from an EMBL/GenBank/DDBJ whole genome shotgun (WGS) entry which is preliminary data.</text>
</comment>
<dbReference type="GO" id="GO:0000155">
    <property type="term" value="F:phosphorelay sensor kinase activity"/>
    <property type="evidence" value="ECO:0007669"/>
    <property type="project" value="InterPro"/>
</dbReference>
<evidence type="ECO:0000313" key="8">
    <source>
        <dbReference type="EMBL" id="OPC83845.1"/>
    </source>
</evidence>
<name>A0A1T3P4H6_9ACTN</name>
<accession>A0A1T3P4H6</accession>
<dbReference type="InterPro" id="IPR050482">
    <property type="entry name" value="Sensor_HK_TwoCompSys"/>
</dbReference>
<keyword evidence="9" id="KW-1185">Reference proteome</keyword>
<keyword evidence="6" id="KW-0472">Membrane</keyword>
<keyword evidence="3" id="KW-0902">Two-component regulatory system</keyword>
<gene>
    <name evidence="8" type="ORF">B4N89_25505</name>
</gene>
<keyword evidence="6" id="KW-1133">Transmembrane helix</keyword>
<dbReference type="InterPro" id="IPR003594">
    <property type="entry name" value="HATPase_dom"/>
</dbReference>
<dbReference type="InterPro" id="IPR036890">
    <property type="entry name" value="HATPase_C_sf"/>
</dbReference>
<dbReference type="InterPro" id="IPR017205">
    <property type="entry name" value="Sig_transdc_His_kinase_ChrS"/>
</dbReference>
<feature type="transmembrane region" description="Helical" evidence="6">
    <location>
        <begin position="129"/>
        <end position="151"/>
    </location>
</feature>
<keyword evidence="4" id="KW-0175">Coiled coil</keyword>